<dbReference type="InterPro" id="IPR001647">
    <property type="entry name" value="HTH_TetR"/>
</dbReference>
<dbReference type="Proteomes" id="UP000218810">
    <property type="component" value="Unassembled WGS sequence"/>
</dbReference>
<dbReference type="SUPFAM" id="SSF46689">
    <property type="entry name" value="Homeodomain-like"/>
    <property type="match status" value="1"/>
</dbReference>
<feature type="DNA-binding region" description="H-T-H motif" evidence="4">
    <location>
        <begin position="29"/>
        <end position="48"/>
    </location>
</feature>
<keyword evidence="3" id="KW-0804">Transcription</keyword>
<proteinExistence type="predicted"/>
<evidence type="ECO:0000256" key="3">
    <source>
        <dbReference type="ARBA" id="ARBA00023163"/>
    </source>
</evidence>
<evidence type="ECO:0000256" key="2">
    <source>
        <dbReference type="ARBA" id="ARBA00023125"/>
    </source>
</evidence>
<dbReference type="Pfam" id="PF00440">
    <property type="entry name" value="TetR_N"/>
    <property type="match status" value="1"/>
</dbReference>
<keyword evidence="7" id="KW-1185">Reference proteome</keyword>
<keyword evidence="2 4" id="KW-0238">DNA-binding</keyword>
<evidence type="ECO:0000313" key="6">
    <source>
        <dbReference type="EMBL" id="PAY22253.1"/>
    </source>
</evidence>
<evidence type="ECO:0000259" key="5">
    <source>
        <dbReference type="PROSITE" id="PS50977"/>
    </source>
</evidence>
<dbReference type="AlphaFoldDB" id="A0A2A2WMH7"/>
<evidence type="ECO:0000256" key="4">
    <source>
        <dbReference type="PROSITE-ProRule" id="PRU00335"/>
    </source>
</evidence>
<dbReference type="PANTHER" id="PTHR47506">
    <property type="entry name" value="TRANSCRIPTIONAL REGULATORY PROTEIN"/>
    <property type="match status" value="1"/>
</dbReference>
<feature type="domain" description="HTH tetR-type" evidence="5">
    <location>
        <begin position="6"/>
        <end position="66"/>
    </location>
</feature>
<dbReference type="GO" id="GO:0003677">
    <property type="term" value="F:DNA binding"/>
    <property type="evidence" value="ECO:0007669"/>
    <property type="project" value="UniProtKB-UniRule"/>
</dbReference>
<evidence type="ECO:0000256" key="1">
    <source>
        <dbReference type="ARBA" id="ARBA00023015"/>
    </source>
</evidence>
<name>A0A2A2WMH7_9ACTN</name>
<reference evidence="7" key="1">
    <citation type="submission" date="2017-09" db="EMBL/GenBank/DDBJ databases">
        <authorList>
            <person name="Zhang Y."/>
            <person name="Huang X."/>
            <person name="Liu J."/>
            <person name="Lu L."/>
            <person name="Peng K."/>
        </authorList>
    </citation>
    <scope>NUCLEOTIDE SEQUENCE [LARGE SCALE GENOMIC DNA]</scope>
    <source>
        <strain evidence="7">S-XJ-1</strain>
    </source>
</reference>
<sequence>MGRTQGFDTDAAVRCAREVFWESGYEDAAIPALESATGLNRSSIYNAFGSKRGLFDAAVDSYLDEVVRPLLRPLTATPVAPDAIVEYLARLRHAFLDESSPASANGCLLINSANAPIARDSAVREVVAAYRQELRSAIGRGVVAHRPTHAPEANARLADACTAMIVAAFALTRVDNEAALQCIDTAAHLLDNHA</sequence>
<organism evidence="6 7">
    <name type="scientific">Dietzia natronolimnaea</name>
    <dbReference type="NCBI Taxonomy" id="161920"/>
    <lineage>
        <taxon>Bacteria</taxon>
        <taxon>Bacillati</taxon>
        <taxon>Actinomycetota</taxon>
        <taxon>Actinomycetes</taxon>
        <taxon>Mycobacteriales</taxon>
        <taxon>Dietziaceae</taxon>
        <taxon>Dietzia</taxon>
    </lineage>
</organism>
<comment type="caution">
    <text evidence="6">The sequence shown here is derived from an EMBL/GenBank/DDBJ whole genome shotgun (WGS) entry which is preliminary data.</text>
</comment>
<dbReference type="EMBL" id="NTGA01000026">
    <property type="protein sequence ID" value="PAY22253.1"/>
    <property type="molecule type" value="Genomic_DNA"/>
</dbReference>
<dbReference type="InterPro" id="IPR036271">
    <property type="entry name" value="Tet_transcr_reg_TetR-rel_C_sf"/>
</dbReference>
<dbReference type="PROSITE" id="PS50977">
    <property type="entry name" value="HTH_TETR_2"/>
    <property type="match status" value="1"/>
</dbReference>
<dbReference type="RefSeq" id="WP_095718990.1">
    <property type="nucleotide sequence ID" value="NZ_NTGA01000026.1"/>
</dbReference>
<accession>A0A2A2WMH7</accession>
<dbReference type="InterPro" id="IPR009057">
    <property type="entry name" value="Homeodomain-like_sf"/>
</dbReference>
<dbReference type="OrthoDB" id="9805134at2"/>
<gene>
    <name evidence="6" type="ORF">CEY15_14215</name>
</gene>
<protein>
    <submittedName>
        <fullName evidence="6">TetR family transcriptional regulator</fullName>
    </submittedName>
</protein>
<dbReference type="PANTHER" id="PTHR47506:SF1">
    <property type="entry name" value="HTH-TYPE TRANSCRIPTIONAL REGULATOR YJDC"/>
    <property type="match status" value="1"/>
</dbReference>
<dbReference type="Gene3D" id="1.10.357.10">
    <property type="entry name" value="Tetracycline Repressor, domain 2"/>
    <property type="match status" value="1"/>
</dbReference>
<keyword evidence="1" id="KW-0805">Transcription regulation</keyword>
<dbReference type="SUPFAM" id="SSF48498">
    <property type="entry name" value="Tetracyclin repressor-like, C-terminal domain"/>
    <property type="match status" value="1"/>
</dbReference>
<evidence type="ECO:0000313" key="7">
    <source>
        <dbReference type="Proteomes" id="UP000218810"/>
    </source>
</evidence>